<dbReference type="EMBL" id="JANRMS010000178">
    <property type="protein sequence ID" value="KAJ3544822.1"/>
    <property type="molecule type" value="Genomic_DNA"/>
</dbReference>
<evidence type="ECO:0000313" key="2">
    <source>
        <dbReference type="Proteomes" id="UP001148629"/>
    </source>
</evidence>
<protein>
    <submittedName>
        <fullName evidence="1">Uncharacterized protein</fullName>
    </submittedName>
</protein>
<sequence length="241" mass="26770">MSTIVLYDLAQRTQPNRCWSFNVWKTRLALNYKRIPFTTAWVNHNTLGPTLKSIGLPPNSSGFEYTVPTIKLTDGSVVTDSSVIASKIEDLQPSPSLHLDSDLQAEADRVAHMTAMPLFAIYMPRLARDVIEESTVPAFAESREKLFGMTLKELEEKKGGKQAWDAAGPGFTAMKELLTGRKVDEGPFIHGSQVCYADFILVAAFESLKRVGRDMFEMAIGQDPAFGSLYEASQAWLENDD</sequence>
<comment type="caution">
    <text evidence="1">The sequence shown here is derived from an EMBL/GenBank/DDBJ whole genome shotgun (WGS) entry which is preliminary data.</text>
</comment>
<keyword evidence="2" id="KW-1185">Reference proteome</keyword>
<evidence type="ECO:0000313" key="1">
    <source>
        <dbReference type="EMBL" id="KAJ3544822.1"/>
    </source>
</evidence>
<proteinExistence type="predicted"/>
<reference evidence="1" key="1">
    <citation type="submission" date="2022-08" db="EMBL/GenBank/DDBJ databases">
        <title>Genome Sequence of Fusarium decemcellulare.</title>
        <authorList>
            <person name="Buettner E."/>
        </authorList>
    </citation>
    <scope>NUCLEOTIDE SEQUENCE</scope>
    <source>
        <strain evidence="1">Babe19</strain>
    </source>
</reference>
<organism evidence="1 2">
    <name type="scientific">Fusarium decemcellulare</name>
    <dbReference type="NCBI Taxonomy" id="57161"/>
    <lineage>
        <taxon>Eukaryota</taxon>
        <taxon>Fungi</taxon>
        <taxon>Dikarya</taxon>
        <taxon>Ascomycota</taxon>
        <taxon>Pezizomycotina</taxon>
        <taxon>Sordariomycetes</taxon>
        <taxon>Hypocreomycetidae</taxon>
        <taxon>Hypocreales</taxon>
        <taxon>Nectriaceae</taxon>
        <taxon>Fusarium</taxon>
        <taxon>Fusarium decemcellulare species complex</taxon>
    </lineage>
</organism>
<gene>
    <name evidence="1" type="ORF">NM208_g2852</name>
</gene>
<dbReference type="Proteomes" id="UP001148629">
    <property type="component" value="Unassembled WGS sequence"/>
</dbReference>
<name>A0ACC1SR30_9HYPO</name>
<accession>A0ACC1SR30</accession>